<dbReference type="SMART" id="SM00364">
    <property type="entry name" value="LRR_BAC"/>
    <property type="match status" value="5"/>
</dbReference>
<keyword evidence="1" id="KW-0433">Leucine-rich repeat</keyword>
<evidence type="ECO:0000256" key="5">
    <source>
        <dbReference type="SAM" id="MobiDB-lite"/>
    </source>
</evidence>
<evidence type="ECO:0000256" key="1">
    <source>
        <dbReference type="ARBA" id="ARBA00022614"/>
    </source>
</evidence>
<keyword evidence="2" id="KW-0732">Signal</keyword>
<dbReference type="AlphaFoldDB" id="A0A8S1MAN3"/>
<feature type="region of interest" description="Disordered" evidence="5">
    <location>
        <begin position="1"/>
        <end position="20"/>
    </location>
</feature>
<dbReference type="Pfam" id="PF13855">
    <property type="entry name" value="LRR_8"/>
    <property type="match status" value="4"/>
</dbReference>
<evidence type="ECO:0000313" key="6">
    <source>
        <dbReference type="EMBL" id="CAD8075181.1"/>
    </source>
</evidence>
<dbReference type="OMA" id="CMLHKLT"/>
<evidence type="ECO:0000313" key="7">
    <source>
        <dbReference type="Proteomes" id="UP000688137"/>
    </source>
</evidence>
<dbReference type="Pfam" id="PF12799">
    <property type="entry name" value="LRR_4"/>
    <property type="match status" value="1"/>
</dbReference>
<keyword evidence="4" id="KW-0175">Coiled coil</keyword>
<dbReference type="GO" id="GO:0005886">
    <property type="term" value="C:plasma membrane"/>
    <property type="evidence" value="ECO:0007669"/>
    <property type="project" value="TreeGrafter"/>
</dbReference>
<dbReference type="PROSITE" id="PS51450">
    <property type="entry name" value="LRR"/>
    <property type="match status" value="7"/>
</dbReference>
<dbReference type="EMBL" id="CAJJDM010000054">
    <property type="protein sequence ID" value="CAD8075181.1"/>
    <property type="molecule type" value="Genomic_DNA"/>
</dbReference>
<feature type="region of interest" description="Disordered" evidence="5">
    <location>
        <begin position="657"/>
        <end position="696"/>
    </location>
</feature>
<dbReference type="InterPro" id="IPR050541">
    <property type="entry name" value="LRR_TM_domain-containing"/>
</dbReference>
<evidence type="ECO:0000256" key="2">
    <source>
        <dbReference type="ARBA" id="ARBA00022729"/>
    </source>
</evidence>
<evidence type="ECO:0000256" key="4">
    <source>
        <dbReference type="SAM" id="Coils"/>
    </source>
</evidence>
<dbReference type="PANTHER" id="PTHR24369">
    <property type="entry name" value="ANTIGEN BSP, PUTATIVE-RELATED"/>
    <property type="match status" value="1"/>
</dbReference>
<evidence type="ECO:0000256" key="3">
    <source>
        <dbReference type="ARBA" id="ARBA00022737"/>
    </source>
</evidence>
<dbReference type="SMART" id="SM00365">
    <property type="entry name" value="LRR_SD22"/>
    <property type="match status" value="5"/>
</dbReference>
<protein>
    <recommendedName>
        <fullName evidence="8">Leucine rich repeat protein</fullName>
    </recommendedName>
</protein>
<dbReference type="PANTHER" id="PTHR24369:SF210">
    <property type="entry name" value="CHAOPTIN-RELATED"/>
    <property type="match status" value="1"/>
</dbReference>
<sequence>MKNRVPLKEQKPFAHLQQKQDIKEEKGPANFVVPVQTTNKRKSNLLNNKAFVAAIKKAWQTGNLALVHYDLQDFPDEIINIDTINLEGEEWWQKCPLTKLDLTNNNIQEIPLYDTLQELSVLRLGNNKLSRFHFDLTKQFQNLKSLTLQNNQLVEFSCRLDSIVELNLADNKITGIDNLYFPNLEILDITNNQFSQLPSYLPPLIKKISAIGNKIQAIKQSDLIECKKLEDLQLSKNQISFIEEGAFYNLFQLRILDLKENKLKYFTQELLGNNHDCLDSIQLSFNQLDIYNCYEGIQNLSVLLLNNNKIKELHKEIINLKNLKTLDISNNDLGDLPSQLGFLNQLVRIQLEGNPLKCIRSNIRSAGALQLKKYLQQRTDDAAKLEVQADPKLKQQLYQSNNIWEEYLRNFLHKDELAIRQKNINQIDNCVFRLTNLIIIDFSQNNIENIPDQIQQLKNLKKVNFNENKITQISIHLFNLPDLVELELRQNKIQFLPQREQVYIPNLIHLDLGKNLLSNIPNFIPDLPRLRRLLLAYNQIDSIEILLQKESILEVLDISNNSIDQLNDEIYFKMPNLQHLNLQNNNMRTFPTILGFMSLKTLQIDGNPTKLISRQIIDKGTVHILDYLAKKHPLNQIPPKIQPIIIEDAIINNQSQMSQQQQQSIKQKQVNQNSKQSTSSQMLVEEPRQQRQYEQQQQYQQQQQQQIIQEQPQQQYQQKQYVDVGQLRIEFQNLELKIKQMERELNENFSLNKFQIQEKRKVLQTLMLQRSAILQQINSY</sequence>
<dbReference type="InterPro" id="IPR025875">
    <property type="entry name" value="Leu-rich_rpt_4"/>
</dbReference>
<gene>
    <name evidence="6" type="ORF">PPRIM_AZ9-3.1.T0540074</name>
</gene>
<dbReference type="InterPro" id="IPR003591">
    <property type="entry name" value="Leu-rich_rpt_typical-subtyp"/>
</dbReference>
<reference evidence="6" key="1">
    <citation type="submission" date="2021-01" db="EMBL/GenBank/DDBJ databases">
        <authorList>
            <consortium name="Genoscope - CEA"/>
            <person name="William W."/>
        </authorList>
    </citation>
    <scope>NUCLEOTIDE SEQUENCE</scope>
</reference>
<dbReference type="SMART" id="SM00369">
    <property type="entry name" value="LRR_TYP"/>
    <property type="match status" value="12"/>
</dbReference>
<organism evidence="6 7">
    <name type="scientific">Paramecium primaurelia</name>
    <dbReference type="NCBI Taxonomy" id="5886"/>
    <lineage>
        <taxon>Eukaryota</taxon>
        <taxon>Sar</taxon>
        <taxon>Alveolata</taxon>
        <taxon>Ciliophora</taxon>
        <taxon>Intramacronucleata</taxon>
        <taxon>Oligohymenophorea</taxon>
        <taxon>Peniculida</taxon>
        <taxon>Parameciidae</taxon>
        <taxon>Paramecium</taxon>
    </lineage>
</organism>
<accession>A0A8S1MAN3</accession>
<comment type="caution">
    <text evidence="6">The sequence shown here is derived from an EMBL/GenBank/DDBJ whole genome shotgun (WGS) entry which is preliminary data.</text>
</comment>
<keyword evidence="3" id="KW-0677">Repeat</keyword>
<keyword evidence="7" id="KW-1185">Reference proteome</keyword>
<proteinExistence type="predicted"/>
<feature type="coiled-coil region" evidence="4">
    <location>
        <begin position="724"/>
        <end position="751"/>
    </location>
</feature>
<dbReference type="InterPro" id="IPR001611">
    <property type="entry name" value="Leu-rich_rpt"/>
</dbReference>
<dbReference type="Proteomes" id="UP000688137">
    <property type="component" value="Unassembled WGS sequence"/>
</dbReference>
<name>A0A8S1MAN3_PARPR</name>
<feature type="compositionally biased region" description="Low complexity" evidence="5">
    <location>
        <begin position="657"/>
        <end position="681"/>
    </location>
</feature>
<evidence type="ECO:0008006" key="8">
    <source>
        <dbReference type="Google" id="ProtNLM"/>
    </source>
</evidence>